<evidence type="ECO:0000256" key="2">
    <source>
        <dbReference type="SAM" id="Phobius"/>
    </source>
</evidence>
<evidence type="ECO:0000313" key="5">
    <source>
        <dbReference type="Proteomes" id="UP000605670"/>
    </source>
</evidence>
<accession>A0A917BMW7</accession>
<feature type="transmembrane region" description="Helical" evidence="2">
    <location>
        <begin position="224"/>
        <end position="243"/>
    </location>
</feature>
<dbReference type="InterPro" id="IPR018929">
    <property type="entry name" value="DUF2510"/>
</dbReference>
<feature type="domain" description="DUF2510" evidence="3">
    <location>
        <begin position="8"/>
        <end position="38"/>
    </location>
</feature>
<evidence type="ECO:0000256" key="1">
    <source>
        <dbReference type="SAM" id="MobiDB-lite"/>
    </source>
</evidence>
<keyword evidence="2" id="KW-1133">Transmembrane helix</keyword>
<feature type="compositionally biased region" description="Polar residues" evidence="1">
    <location>
        <begin position="30"/>
        <end position="42"/>
    </location>
</feature>
<sequence>MTPQFPHAGWYDDPLDTGSMRFWDGRQWTQHTSPKHSTTVNTAGRAAVPGPDVSQGQRHDRQDTESARRHGQEQQHTPRMNSAEQHRHLSDPLSADSPDDRPPNRVVKLLAVLTGIMLLAAVLPLNSDYYLGLRWMVMVVSLLVVWDGWQASQADGEGRRSWLLMASPVLLLLAILFNPIYPVWMERAQWRPVNILGGLILLQYPLISFAQVGQTDGSKVWVGIRGYGVMCLVAAAMSFGVIVSSPDPLMEDVDIACDSPLPGECP</sequence>
<keyword evidence="5" id="KW-1185">Reference proteome</keyword>
<gene>
    <name evidence="4" type="ORF">GCM10011366_16260</name>
</gene>
<dbReference type="InterPro" id="IPR046548">
    <property type="entry name" value="DUF6804"/>
</dbReference>
<reference evidence="4" key="2">
    <citation type="submission" date="2020-09" db="EMBL/GenBank/DDBJ databases">
        <authorList>
            <person name="Sun Q."/>
            <person name="Zhou Y."/>
        </authorList>
    </citation>
    <scope>NUCLEOTIDE SEQUENCE</scope>
    <source>
        <strain evidence="4">CGMCC 1.12160</strain>
    </source>
</reference>
<organism evidence="4 5">
    <name type="scientific">Ornithinimicrobium tianjinense</name>
    <dbReference type="NCBI Taxonomy" id="1195761"/>
    <lineage>
        <taxon>Bacteria</taxon>
        <taxon>Bacillati</taxon>
        <taxon>Actinomycetota</taxon>
        <taxon>Actinomycetes</taxon>
        <taxon>Micrococcales</taxon>
        <taxon>Ornithinimicrobiaceae</taxon>
        <taxon>Ornithinimicrobium</taxon>
    </lineage>
</organism>
<proteinExistence type="predicted"/>
<feature type="region of interest" description="Disordered" evidence="1">
    <location>
        <begin position="30"/>
        <end position="101"/>
    </location>
</feature>
<feature type="transmembrane region" description="Helical" evidence="2">
    <location>
        <begin position="193"/>
        <end position="212"/>
    </location>
</feature>
<feature type="compositionally biased region" description="Polar residues" evidence="1">
    <location>
        <begin position="74"/>
        <end position="83"/>
    </location>
</feature>
<name>A0A917BMW7_9MICO</name>
<feature type="compositionally biased region" description="Basic and acidic residues" evidence="1">
    <location>
        <begin position="57"/>
        <end position="73"/>
    </location>
</feature>
<comment type="caution">
    <text evidence="4">The sequence shown here is derived from an EMBL/GenBank/DDBJ whole genome shotgun (WGS) entry which is preliminary data.</text>
</comment>
<keyword evidence="2" id="KW-0472">Membrane</keyword>
<dbReference type="EMBL" id="BMEM01000002">
    <property type="protein sequence ID" value="GGF49119.1"/>
    <property type="molecule type" value="Genomic_DNA"/>
</dbReference>
<reference evidence="4" key="1">
    <citation type="journal article" date="2014" name="Int. J. Syst. Evol. Microbiol.">
        <title>Complete genome sequence of Corynebacterium casei LMG S-19264T (=DSM 44701T), isolated from a smear-ripened cheese.</title>
        <authorList>
            <consortium name="US DOE Joint Genome Institute (JGI-PGF)"/>
            <person name="Walter F."/>
            <person name="Albersmeier A."/>
            <person name="Kalinowski J."/>
            <person name="Ruckert C."/>
        </authorList>
    </citation>
    <scope>NUCLEOTIDE SEQUENCE</scope>
    <source>
        <strain evidence="4">CGMCC 1.12160</strain>
    </source>
</reference>
<dbReference type="Pfam" id="PF20619">
    <property type="entry name" value="DUF6804"/>
    <property type="match status" value="1"/>
</dbReference>
<dbReference type="AlphaFoldDB" id="A0A917BMW7"/>
<feature type="transmembrane region" description="Helical" evidence="2">
    <location>
        <begin position="161"/>
        <end position="181"/>
    </location>
</feature>
<evidence type="ECO:0000313" key="4">
    <source>
        <dbReference type="EMBL" id="GGF49119.1"/>
    </source>
</evidence>
<keyword evidence="2" id="KW-0812">Transmembrane</keyword>
<dbReference type="Pfam" id="PF10708">
    <property type="entry name" value="DUF2510"/>
    <property type="match status" value="1"/>
</dbReference>
<feature type="transmembrane region" description="Helical" evidence="2">
    <location>
        <begin position="129"/>
        <end position="149"/>
    </location>
</feature>
<feature type="transmembrane region" description="Helical" evidence="2">
    <location>
        <begin position="106"/>
        <end position="123"/>
    </location>
</feature>
<dbReference type="Proteomes" id="UP000605670">
    <property type="component" value="Unassembled WGS sequence"/>
</dbReference>
<protein>
    <recommendedName>
        <fullName evidence="3">DUF2510 domain-containing protein</fullName>
    </recommendedName>
</protein>
<evidence type="ECO:0000259" key="3">
    <source>
        <dbReference type="Pfam" id="PF10708"/>
    </source>
</evidence>